<keyword evidence="1" id="KW-0614">Plasmid</keyword>
<proteinExistence type="predicted"/>
<protein>
    <submittedName>
        <fullName evidence="1">Uncharacterized protein</fullName>
    </submittedName>
</protein>
<evidence type="ECO:0000313" key="2">
    <source>
        <dbReference type="Proteomes" id="UP000002612"/>
    </source>
</evidence>
<evidence type="ECO:0000313" key="1">
    <source>
        <dbReference type="EMBL" id="AAY60481.1"/>
    </source>
</evidence>
<name>Q4V1C6_BACCZ</name>
<dbReference type="KEGG" id="bcz:pE33L466_0336"/>
<geneLocation type="plasmid" evidence="1 2">
    <name>pE33L466</name>
</geneLocation>
<gene>
    <name evidence="1" type="ordered locus">pE33L466_0336</name>
</gene>
<organism evidence="1 2">
    <name type="scientific">Bacillus cereus (strain ZK / E33L)</name>
    <dbReference type="NCBI Taxonomy" id="288681"/>
    <lineage>
        <taxon>Bacteria</taxon>
        <taxon>Bacillati</taxon>
        <taxon>Bacillota</taxon>
        <taxon>Bacilli</taxon>
        <taxon>Bacillales</taxon>
        <taxon>Bacillaceae</taxon>
        <taxon>Bacillus</taxon>
        <taxon>Bacillus cereus group</taxon>
    </lineage>
</organism>
<dbReference type="EMBL" id="CP000040">
    <property type="protein sequence ID" value="AAY60481.1"/>
    <property type="molecule type" value="Genomic_DNA"/>
</dbReference>
<accession>Q4V1C6</accession>
<reference evidence="2" key="1">
    <citation type="journal article" date="2006" name="J. Bacteriol.">
        <title>Pathogenomic sequence analysis of Bacillus cereus and Bacillus thuringiensis isolates closely related to Bacillus anthracis.</title>
        <authorList>
            <person name="Han C.S."/>
            <person name="Xie G."/>
            <person name="Challacombe J.F."/>
            <person name="Altherr M.R."/>
            <person name="Bhotika S.S."/>
            <person name="Brown N."/>
            <person name="Bruce D."/>
            <person name="Campbell C.S."/>
            <person name="Campbell M.L."/>
            <person name="Chen J."/>
            <person name="Chertkov O."/>
            <person name="Cleland C."/>
            <person name="Dimitrijevic M."/>
            <person name="Doggett N.A."/>
            <person name="Fawcett J.J."/>
            <person name="Glavina T."/>
            <person name="Goodwin L.A."/>
            <person name="Green L.D."/>
            <person name="Hill K.K."/>
            <person name="Hitchcock P."/>
            <person name="Jackson P.J."/>
            <person name="Keim P."/>
            <person name="Kewalramani A.R."/>
            <person name="Longmire J."/>
            <person name="Lucas S."/>
            <person name="Malfatti S."/>
            <person name="McMurry K."/>
            <person name="Meincke L.J."/>
            <person name="Misra M."/>
            <person name="Moseman B.L."/>
            <person name="Mundt M."/>
            <person name="Munk A.C."/>
            <person name="Okinaka R.T."/>
            <person name="Parson-Quintana B."/>
            <person name="Reilly L.P."/>
            <person name="Richardson P."/>
            <person name="Robinson D.L."/>
            <person name="Rubin E."/>
            <person name="Saunders E."/>
            <person name="Tapia R."/>
            <person name="Tesmer J.G."/>
            <person name="Thayer N."/>
            <person name="Thompson L.S."/>
            <person name="Tice H."/>
            <person name="Ticknor L.O."/>
            <person name="Wills P.L."/>
            <person name="Brettin T.S."/>
            <person name="Gilna P."/>
        </authorList>
    </citation>
    <scope>NUCLEOTIDE SEQUENCE [LARGE SCALE GENOMIC DNA]</scope>
    <source>
        <strain evidence="2">ZK / E33L</strain>
        <plasmid evidence="2">pE33L466</plasmid>
    </source>
</reference>
<dbReference type="AlphaFoldDB" id="Q4V1C6"/>
<sequence>MWGKKMKWGIEAIKSYELNCNGLDRFTFLGEEYQSTNWSYLSLSHLQNFLETSGLDRDMILELLPINFKGIVWNSLESEDLEFLNTLTNPNRCLEILDRYNLLDSAATYTPSMEYKLRWLKERWVKGYYIFANC</sequence>
<dbReference type="Proteomes" id="UP000002612">
    <property type="component" value="Plasmid pE33L466"/>
</dbReference>